<accession>A0A644W598</accession>
<feature type="transmembrane region" description="Helical" evidence="1">
    <location>
        <begin position="64"/>
        <end position="84"/>
    </location>
</feature>
<feature type="transmembrane region" description="Helical" evidence="1">
    <location>
        <begin position="26"/>
        <end position="52"/>
    </location>
</feature>
<organism evidence="2">
    <name type="scientific">bioreactor metagenome</name>
    <dbReference type="NCBI Taxonomy" id="1076179"/>
    <lineage>
        <taxon>unclassified sequences</taxon>
        <taxon>metagenomes</taxon>
        <taxon>ecological metagenomes</taxon>
    </lineage>
</organism>
<name>A0A644W598_9ZZZZ</name>
<proteinExistence type="predicted"/>
<keyword evidence="1" id="KW-0472">Membrane</keyword>
<evidence type="ECO:0000313" key="2">
    <source>
        <dbReference type="EMBL" id="MPL97872.1"/>
    </source>
</evidence>
<evidence type="ECO:0000256" key="1">
    <source>
        <dbReference type="SAM" id="Phobius"/>
    </source>
</evidence>
<dbReference type="EMBL" id="VSSQ01000578">
    <property type="protein sequence ID" value="MPL97872.1"/>
    <property type="molecule type" value="Genomic_DNA"/>
</dbReference>
<feature type="transmembrane region" description="Helical" evidence="1">
    <location>
        <begin position="105"/>
        <end position="127"/>
    </location>
</feature>
<sequence>MNFFEYLFCRLYWWNTKIVKEKEMPVYYSIMGISVFHGFSVIPIFGILYVLIFDSFYIKDTAIGLDPFLIIGIISLAIDFLYFRNKQPILYKQFKKIPKQKKKRMDALCIIYIASIIVVNTLFMFYFRSKNAG</sequence>
<keyword evidence="1" id="KW-1133">Transmembrane helix</keyword>
<dbReference type="AlphaFoldDB" id="A0A644W598"/>
<comment type="caution">
    <text evidence="2">The sequence shown here is derived from an EMBL/GenBank/DDBJ whole genome shotgun (WGS) entry which is preliminary data.</text>
</comment>
<gene>
    <name evidence="2" type="ORF">SDC9_44068</name>
</gene>
<protein>
    <submittedName>
        <fullName evidence="2">Uncharacterized protein</fullName>
    </submittedName>
</protein>
<keyword evidence="1" id="KW-0812">Transmembrane</keyword>
<reference evidence="2" key="1">
    <citation type="submission" date="2019-08" db="EMBL/GenBank/DDBJ databases">
        <authorList>
            <person name="Kucharzyk K."/>
            <person name="Murdoch R.W."/>
            <person name="Higgins S."/>
            <person name="Loffler F."/>
        </authorList>
    </citation>
    <scope>NUCLEOTIDE SEQUENCE</scope>
</reference>